<name>A0A0G0VRI2_UNCKA</name>
<protein>
    <submittedName>
        <fullName evidence="1">Transcriptional regulator</fullName>
    </submittedName>
</protein>
<reference evidence="1 2" key="1">
    <citation type="journal article" date="2015" name="Nature">
        <title>rRNA introns, odd ribosomes, and small enigmatic genomes across a large radiation of phyla.</title>
        <authorList>
            <person name="Brown C.T."/>
            <person name="Hug L.A."/>
            <person name="Thomas B.C."/>
            <person name="Sharon I."/>
            <person name="Castelle C.J."/>
            <person name="Singh A."/>
            <person name="Wilkins M.J."/>
            <person name="Williams K.H."/>
            <person name="Banfield J.F."/>
        </authorList>
    </citation>
    <scope>NUCLEOTIDE SEQUENCE [LARGE SCALE GENOMIC DNA]</scope>
</reference>
<dbReference type="Proteomes" id="UP000033947">
    <property type="component" value="Unassembled WGS sequence"/>
</dbReference>
<dbReference type="Gene3D" id="1.10.10.10">
    <property type="entry name" value="Winged helix-like DNA-binding domain superfamily/Winged helix DNA-binding domain"/>
    <property type="match status" value="1"/>
</dbReference>
<dbReference type="EMBL" id="LCBB01000002">
    <property type="protein sequence ID" value="KKS03515.1"/>
    <property type="molecule type" value="Genomic_DNA"/>
</dbReference>
<dbReference type="Gene3D" id="3.30.460.10">
    <property type="entry name" value="Beta Polymerase, domain 2"/>
    <property type="match status" value="1"/>
</dbReference>
<proteinExistence type="predicted"/>
<gene>
    <name evidence="1" type="ORF">UU55_C0002G0120</name>
</gene>
<evidence type="ECO:0000313" key="2">
    <source>
        <dbReference type="Proteomes" id="UP000033947"/>
    </source>
</evidence>
<dbReference type="InterPro" id="IPR043519">
    <property type="entry name" value="NT_sf"/>
</dbReference>
<accession>A0A0G0VRI2</accession>
<sequence length="198" mass="22680">MLKNLFVSEVRVKILKLLLLNPTKSYHVRAIVRAVKAEINAVRRELDNLISIGLFTKRQSSNKIFYTVDVMHPLFPDLVSILAKDDGVGAEIIKKQKKLGNITYAILSRSYLRGRQSTALDVDLFIVGTVDQPELDKVIKENETVTGREINYSVMDEEQFNYRKRTYDQFIMKILSQSRAMLIGDEEEFVSVIATHQS</sequence>
<dbReference type="AlphaFoldDB" id="A0A0G0VRI2"/>
<comment type="caution">
    <text evidence="1">The sequence shown here is derived from an EMBL/GenBank/DDBJ whole genome shotgun (WGS) entry which is preliminary data.</text>
</comment>
<evidence type="ECO:0000313" key="1">
    <source>
        <dbReference type="EMBL" id="KKS03515.1"/>
    </source>
</evidence>
<dbReference type="InterPro" id="IPR036388">
    <property type="entry name" value="WH-like_DNA-bd_sf"/>
</dbReference>
<organism evidence="1 2">
    <name type="scientific">candidate division WWE3 bacterium GW2011_GWC2_41_23</name>
    <dbReference type="NCBI Taxonomy" id="1619123"/>
    <lineage>
        <taxon>Bacteria</taxon>
        <taxon>Katanobacteria</taxon>
    </lineage>
</organism>